<protein>
    <submittedName>
        <fullName evidence="1">Uncharacterized protein</fullName>
    </submittedName>
</protein>
<keyword evidence="2" id="KW-1185">Reference proteome</keyword>
<sequence>MVCCVKGRYLTLGLNLSTVVLSGWISVAWGSSCSVYCVQLQLNLPIWDFPMIARLLQGSLQARRNDDDRGLGPRWENHLYVGNSVAFVVV</sequence>
<evidence type="ECO:0000313" key="1">
    <source>
        <dbReference type="EMBL" id="KJA18073.1"/>
    </source>
</evidence>
<accession>A0A0D2M4G8</accession>
<proteinExistence type="predicted"/>
<dbReference type="PROSITE" id="PS51257">
    <property type="entry name" value="PROKAR_LIPOPROTEIN"/>
    <property type="match status" value="1"/>
</dbReference>
<dbReference type="AlphaFoldDB" id="A0A0D2M4G8"/>
<dbReference type="EMBL" id="KN817594">
    <property type="protein sequence ID" value="KJA18073.1"/>
    <property type="molecule type" value="Genomic_DNA"/>
</dbReference>
<gene>
    <name evidence="1" type="ORF">HYPSUDRAFT_971512</name>
</gene>
<evidence type="ECO:0000313" key="2">
    <source>
        <dbReference type="Proteomes" id="UP000054270"/>
    </source>
</evidence>
<dbReference type="Proteomes" id="UP000054270">
    <property type="component" value="Unassembled WGS sequence"/>
</dbReference>
<organism evidence="1 2">
    <name type="scientific">Hypholoma sublateritium (strain FD-334 SS-4)</name>
    <dbReference type="NCBI Taxonomy" id="945553"/>
    <lineage>
        <taxon>Eukaryota</taxon>
        <taxon>Fungi</taxon>
        <taxon>Dikarya</taxon>
        <taxon>Basidiomycota</taxon>
        <taxon>Agaricomycotina</taxon>
        <taxon>Agaricomycetes</taxon>
        <taxon>Agaricomycetidae</taxon>
        <taxon>Agaricales</taxon>
        <taxon>Agaricineae</taxon>
        <taxon>Strophariaceae</taxon>
        <taxon>Hypholoma</taxon>
    </lineage>
</organism>
<reference evidence="2" key="1">
    <citation type="submission" date="2014-04" db="EMBL/GenBank/DDBJ databases">
        <title>Evolutionary Origins and Diversification of the Mycorrhizal Mutualists.</title>
        <authorList>
            <consortium name="DOE Joint Genome Institute"/>
            <consortium name="Mycorrhizal Genomics Consortium"/>
            <person name="Kohler A."/>
            <person name="Kuo A."/>
            <person name="Nagy L.G."/>
            <person name="Floudas D."/>
            <person name="Copeland A."/>
            <person name="Barry K.W."/>
            <person name="Cichocki N."/>
            <person name="Veneault-Fourrey C."/>
            <person name="LaButti K."/>
            <person name="Lindquist E.A."/>
            <person name="Lipzen A."/>
            <person name="Lundell T."/>
            <person name="Morin E."/>
            <person name="Murat C."/>
            <person name="Riley R."/>
            <person name="Ohm R."/>
            <person name="Sun H."/>
            <person name="Tunlid A."/>
            <person name="Henrissat B."/>
            <person name="Grigoriev I.V."/>
            <person name="Hibbett D.S."/>
            <person name="Martin F."/>
        </authorList>
    </citation>
    <scope>NUCLEOTIDE SEQUENCE [LARGE SCALE GENOMIC DNA]</scope>
    <source>
        <strain evidence="2">FD-334 SS-4</strain>
    </source>
</reference>
<name>A0A0D2M4G8_HYPSF</name>